<dbReference type="OrthoDB" id="2423701at2759"/>
<evidence type="ECO:0000313" key="1">
    <source>
        <dbReference type="EMBL" id="KAF8878265.1"/>
    </source>
</evidence>
<protein>
    <submittedName>
        <fullName evidence="1">Uncharacterized protein</fullName>
    </submittedName>
</protein>
<keyword evidence="2" id="KW-1185">Reference proteome</keyword>
<proteinExistence type="predicted"/>
<dbReference type="Gene3D" id="1.25.40.10">
    <property type="entry name" value="Tetratricopeptide repeat domain"/>
    <property type="match status" value="1"/>
</dbReference>
<comment type="caution">
    <text evidence="1">The sequence shown here is derived from an EMBL/GenBank/DDBJ whole genome shotgun (WGS) entry which is preliminary data.</text>
</comment>
<dbReference type="Proteomes" id="UP000724874">
    <property type="component" value="Unassembled WGS sequence"/>
</dbReference>
<dbReference type="AlphaFoldDB" id="A0A9P5NAE6"/>
<dbReference type="EMBL" id="JADNYJ010000160">
    <property type="protein sequence ID" value="KAF8878265.1"/>
    <property type="molecule type" value="Genomic_DNA"/>
</dbReference>
<sequence>MLKAGQYTRAEQLFAKASSLRPDEPKYSLNHSAALYEQGKYRQSIDTVLEAWKKIQAKWCEESGNAQGGWDTLSIKLGVRFTKAKLQLAASSDSTTNHIQEVNAITLEDSQNESSISDLDHGVSIKLFVTSKMGSEDARSQDMVNIWHHWKAVRDRHASHTVSQCKIVISDAQACLRGLKIFKSTCDPTLDHYNLGHDEIHSLLDGTEEEDDIYPIHLDKLNSQEKEMALSFLFGGSGDARHVFETVINAADFVENSKFMKNIEH</sequence>
<dbReference type="InterPro" id="IPR011990">
    <property type="entry name" value="TPR-like_helical_dom_sf"/>
</dbReference>
<reference evidence="1" key="1">
    <citation type="submission" date="2020-11" db="EMBL/GenBank/DDBJ databases">
        <authorList>
            <consortium name="DOE Joint Genome Institute"/>
            <person name="Ahrendt S."/>
            <person name="Riley R."/>
            <person name="Andreopoulos W."/>
            <person name="LaButti K."/>
            <person name="Pangilinan J."/>
            <person name="Ruiz-duenas F.J."/>
            <person name="Barrasa J.M."/>
            <person name="Sanchez-Garcia M."/>
            <person name="Camarero S."/>
            <person name="Miyauchi S."/>
            <person name="Serrano A."/>
            <person name="Linde D."/>
            <person name="Babiker R."/>
            <person name="Drula E."/>
            <person name="Ayuso-Fernandez I."/>
            <person name="Pacheco R."/>
            <person name="Padilla G."/>
            <person name="Ferreira P."/>
            <person name="Barriuso J."/>
            <person name="Kellner H."/>
            <person name="Castanera R."/>
            <person name="Alfaro M."/>
            <person name="Ramirez L."/>
            <person name="Pisabarro A.G."/>
            <person name="Kuo A."/>
            <person name="Tritt A."/>
            <person name="Lipzen A."/>
            <person name="He G."/>
            <person name="Yan M."/>
            <person name="Ng V."/>
            <person name="Cullen D."/>
            <person name="Martin F."/>
            <person name="Rosso M.-N."/>
            <person name="Henrissat B."/>
            <person name="Hibbett D."/>
            <person name="Martinez A.T."/>
            <person name="Grigoriev I.V."/>
        </authorList>
    </citation>
    <scope>NUCLEOTIDE SEQUENCE</scope>
    <source>
        <strain evidence="1">AH 44721</strain>
    </source>
</reference>
<accession>A0A9P5NAE6</accession>
<evidence type="ECO:0000313" key="2">
    <source>
        <dbReference type="Proteomes" id="UP000724874"/>
    </source>
</evidence>
<dbReference type="SUPFAM" id="SSF48452">
    <property type="entry name" value="TPR-like"/>
    <property type="match status" value="1"/>
</dbReference>
<name>A0A9P5NAE6_GYMJU</name>
<organism evidence="1 2">
    <name type="scientific">Gymnopilus junonius</name>
    <name type="common">Spectacular rustgill mushroom</name>
    <name type="synonym">Gymnopilus spectabilis subsp. junonius</name>
    <dbReference type="NCBI Taxonomy" id="109634"/>
    <lineage>
        <taxon>Eukaryota</taxon>
        <taxon>Fungi</taxon>
        <taxon>Dikarya</taxon>
        <taxon>Basidiomycota</taxon>
        <taxon>Agaricomycotina</taxon>
        <taxon>Agaricomycetes</taxon>
        <taxon>Agaricomycetidae</taxon>
        <taxon>Agaricales</taxon>
        <taxon>Agaricineae</taxon>
        <taxon>Hymenogastraceae</taxon>
        <taxon>Gymnopilus</taxon>
    </lineage>
</organism>
<gene>
    <name evidence="1" type="ORF">CPB84DRAFT_1852401</name>
</gene>